<dbReference type="Gene3D" id="4.10.520.10">
    <property type="entry name" value="IHF-like DNA-binding proteins"/>
    <property type="match status" value="1"/>
</dbReference>
<evidence type="ECO:0000259" key="5">
    <source>
        <dbReference type="PROSITE" id="PS51724"/>
    </source>
</evidence>
<keyword evidence="4" id="KW-0812">Transmembrane</keyword>
<keyword evidence="4" id="KW-1133">Transmembrane helix</keyword>
<dbReference type="SUPFAM" id="SSF47729">
    <property type="entry name" value="IHF-like DNA-binding proteins"/>
    <property type="match status" value="1"/>
</dbReference>
<feature type="coiled-coil region" evidence="2">
    <location>
        <begin position="51"/>
        <end position="78"/>
    </location>
</feature>
<dbReference type="GO" id="GO:0003677">
    <property type="term" value="F:DNA binding"/>
    <property type="evidence" value="ECO:0007669"/>
    <property type="project" value="UniProtKB-KW"/>
</dbReference>
<dbReference type="AlphaFoldDB" id="A0A941F7M6"/>
<keyword evidence="7" id="KW-1185">Reference proteome</keyword>
<dbReference type="EMBL" id="JAGTAR010000056">
    <property type="protein sequence ID" value="MBR8538248.1"/>
    <property type="molecule type" value="Genomic_DNA"/>
</dbReference>
<dbReference type="PROSITE" id="PS51724">
    <property type="entry name" value="SPOR"/>
    <property type="match status" value="1"/>
</dbReference>
<protein>
    <submittedName>
        <fullName evidence="6">HU family DNA-binding protein</fullName>
    </submittedName>
</protein>
<proteinExistence type="predicted"/>
<reference evidence="6" key="2">
    <citation type="submission" date="2021-04" db="EMBL/GenBank/DDBJ databases">
        <authorList>
            <person name="Zhang T."/>
            <person name="Zhang Y."/>
            <person name="Lu D."/>
            <person name="Zuo D."/>
            <person name="Du Z."/>
        </authorList>
    </citation>
    <scope>NUCLEOTIDE SEQUENCE</scope>
    <source>
        <strain evidence="6">JR1</strain>
    </source>
</reference>
<keyword evidence="1 6" id="KW-0238">DNA-binding</keyword>
<dbReference type="InterPro" id="IPR036680">
    <property type="entry name" value="SPOR-like_sf"/>
</dbReference>
<comment type="caution">
    <text evidence="6">The sequence shown here is derived from an EMBL/GenBank/DDBJ whole genome shotgun (WGS) entry which is preliminary data.</text>
</comment>
<dbReference type="RefSeq" id="WP_212193271.1">
    <property type="nucleotide sequence ID" value="NZ_JAGTAR010000056.1"/>
</dbReference>
<evidence type="ECO:0000313" key="7">
    <source>
        <dbReference type="Proteomes" id="UP000679220"/>
    </source>
</evidence>
<dbReference type="InterPro" id="IPR010992">
    <property type="entry name" value="IHF-like_DNA-bd_dom_sf"/>
</dbReference>
<gene>
    <name evidence="6" type="ORF">KDU71_21935</name>
</gene>
<dbReference type="Proteomes" id="UP000679220">
    <property type="component" value="Unassembled WGS sequence"/>
</dbReference>
<keyword evidence="4" id="KW-0472">Membrane</keyword>
<sequence length="370" mass="41525">MENYILSLIKENNRVIIPNFGAFIVAKENGFSVLFNNFLSFNDGLLVDHLVEMENITKEEAEEKIDAYVEKVKSSLDENGKYEIAGLGTFTKDATGILRFEQVETLTSEEDVKTEPLSPVAESDELLDIDNATEPEKEEEITEASTELPDTSLNDTTPIAEVEEEQPSSYGSKIEPETGSDKDTAEEEKKDPVVIANKYIEEDNSKRNRSIAIFLAAFILLPLIGFSIYFFFLKDNSPAKTQKKIKTEIAKVEPKPIPASDAAGTIDAGPVDTAANETKTEPVEEVQPVAKPEVKKPHQLIVGSFSTEANANKMIEKLKSKGHEQCFWFMHNNRYLVSLESFAKVYEAQARQEEILQSDRMESWIITKRQ</sequence>
<feature type="compositionally biased region" description="Acidic residues" evidence="3">
    <location>
        <begin position="122"/>
        <end position="142"/>
    </location>
</feature>
<evidence type="ECO:0000256" key="4">
    <source>
        <dbReference type="SAM" id="Phobius"/>
    </source>
</evidence>
<dbReference type="GO" id="GO:0042834">
    <property type="term" value="F:peptidoglycan binding"/>
    <property type="evidence" value="ECO:0007669"/>
    <property type="project" value="InterPro"/>
</dbReference>
<reference evidence="6" key="1">
    <citation type="journal article" date="2018" name="Int. J. Syst. Evol. Microbiol.">
        <title>Carboxylicivirga sediminis sp. nov., isolated from coastal sediment.</title>
        <authorList>
            <person name="Wang F.Q."/>
            <person name="Ren L.H."/>
            <person name="Zou R.J."/>
            <person name="Sun Y.Z."/>
            <person name="Liu X.J."/>
            <person name="Jiang F."/>
            <person name="Liu L.J."/>
        </authorList>
    </citation>
    <scope>NUCLEOTIDE SEQUENCE</scope>
    <source>
        <strain evidence="6">JR1</strain>
    </source>
</reference>
<dbReference type="InterPro" id="IPR041268">
    <property type="entry name" value="HU-CCDC81_bac_2"/>
</dbReference>
<dbReference type="Gene3D" id="3.30.70.1070">
    <property type="entry name" value="Sporulation related repeat"/>
    <property type="match status" value="1"/>
</dbReference>
<evidence type="ECO:0000256" key="1">
    <source>
        <dbReference type="ARBA" id="ARBA00023125"/>
    </source>
</evidence>
<name>A0A941F7M6_9BACT</name>
<feature type="transmembrane region" description="Helical" evidence="4">
    <location>
        <begin position="211"/>
        <end position="233"/>
    </location>
</feature>
<evidence type="ECO:0000313" key="6">
    <source>
        <dbReference type="EMBL" id="MBR8538248.1"/>
    </source>
</evidence>
<evidence type="ECO:0000256" key="3">
    <source>
        <dbReference type="SAM" id="MobiDB-lite"/>
    </source>
</evidence>
<feature type="region of interest" description="Disordered" evidence="3">
    <location>
        <begin position="108"/>
        <end position="189"/>
    </location>
</feature>
<organism evidence="6 7">
    <name type="scientific">Carboxylicivirga sediminis</name>
    <dbReference type="NCBI Taxonomy" id="2006564"/>
    <lineage>
        <taxon>Bacteria</taxon>
        <taxon>Pseudomonadati</taxon>
        <taxon>Bacteroidota</taxon>
        <taxon>Bacteroidia</taxon>
        <taxon>Marinilabiliales</taxon>
        <taxon>Marinilabiliaceae</taxon>
        <taxon>Carboxylicivirga</taxon>
    </lineage>
</organism>
<evidence type="ECO:0000256" key="2">
    <source>
        <dbReference type="SAM" id="Coils"/>
    </source>
</evidence>
<keyword evidence="2" id="KW-0175">Coiled coil</keyword>
<feature type="compositionally biased region" description="Polar residues" evidence="3">
    <location>
        <begin position="148"/>
        <end position="157"/>
    </location>
</feature>
<dbReference type="Pfam" id="PF18175">
    <property type="entry name" value="HU-CCDC81_bac_2"/>
    <property type="match status" value="1"/>
</dbReference>
<feature type="domain" description="SPOR" evidence="5">
    <location>
        <begin position="292"/>
        <end position="368"/>
    </location>
</feature>
<dbReference type="Pfam" id="PF05036">
    <property type="entry name" value="SPOR"/>
    <property type="match status" value="1"/>
</dbReference>
<dbReference type="InterPro" id="IPR007730">
    <property type="entry name" value="SPOR-like_dom"/>
</dbReference>
<accession>A0A941F7M6</accession>
<feature type="compositionally biased region" description="Basic and acidic residues" evidence="3">
    <location>
        <begin position="174"/>
        <end position="189"/>
    </location>
</feature>
<dbReference type="SUPFAM" id="SSF110997">
    <property type="entry name" value="Sporulation related repeat"/>
    <property type="match status" value="1"/>
</dbReference>